<feature type="domain" description="Alginate lyase 2" evidence="1">
    <location>
        <begin position="294"/>
        <end position="525"/>
    </location>
</feature>
<dbReference type="Pfam" id="PF08787">
    <property type="entry name" value="Alginate_lyase2"/>
    <property type="match status" value="1"/>
</dbReference>
<dbReference type="InterPro" id="IPR014895">
    <property type="entry name" value="Alginate_lyase_2"/>
</dbReference>
<dbReference type="EMBL" id="BQKE01000004">
    <property type="protein sequence ID" value="GJM64121.1"/>
    <property type="molecule type" value="Genomic_DNA"/>
</dbReference>
<dbReference type="AlphaFoldDB" id="A0AAN5AP98"/>
<accession>A0AAN5AP98</accession>
<dbReference type="RefSeq" id="WP_338239204.1">
    <property type="nucleotide sequence ID" value="NZ_BQKE01000004.1"/>
</dbReference>
<dbReference type="Gene3D" id="2.60.120.200">
    <property type="match status" value="1"/>
</dbReference>
<proteinExistence type="predicted"/>
<organism evidence="2 3">
    <name type="scientific">Persicobacter diffluens</name>
    <dbReference type="NCBI Taxonomy" id="981"/>
    <lineage>
        <taxon>Bacteria</taxon>
        <taxon>Pseudomonadati</taxon>
        <taxon>Bacteroidota</taxon>
        <taxon>Cytophagia</taxon>
        <taxon>Cytophagales</taxon>
        <taxon>Persicobacteraceae</taxon>
        <taxon>Persicobacter</taxon>
    </lineage>
</organism>
<gene>
    <name evidence="2" type="ORF">PEDI_46730</name>
</gene>
<keyword evidence="3" id="KW-1185">Reference proteome</keyword>
<evidence type="ECO:0000313" key="2">
    <source>
        <dbReference type="EMBL" id="GJM64121.1"/>
    </source>
</evidence>
<evidence type="ECO:0000313" key="3">
    <source>
        <dbReference type="Proteomes" id="UP001310022"/>
    </source>
</evidence>
<evidence type="ECO:0000259" key="1">
    <source>
        <dbReference type="Pfam" id="PF08787"/>
    </source>
</evidence>
<dbReference type="SUPFAM" id="SSF49785">
    <property type="entry name" value="Galactose-binding domain-like"/>
    <property type="match status" value="1"/>
</dbReference>
<reference evidence="2 3" key="1">
    <citation type="submission" date="2021-12" db="EMBL/GenBank/DDBJ databases">
        <title>Genome sequencing of bacteria with rrn-lacking chromosome and rrn-plasmid.</title>
        <authorList>
            <person name="Anda M."/>
            <person name="Iwasaki W."/>
        </authorList>
    </citation>
    <scope>NUCLEOTIDE SEQUENCE [LARGE SCALE GENOMIC DNA]</scope>
    <source>
        <strain evidence="2 3">NBRC 15940</strain>
    </source>
</reference>
<dbReference type="Gene3D" id="2.60.120.260">
    <property type="entry name" value="Galactose-binding domain-like"/>
    <property type="match status" value="2"/>
</dbReference>
<dbReference type="GO" id="GO:0004553">
    <property type="term" value="F:hydrolase activity, hydrolyzing O-glycosyl compounds"/>
    <property type="evidence" value="ECO:0007669"/>
    <property type="project" value="UniProtKB-ARBA"/>
</dbReference>
<protein>
    <recommendedName>
        <fullName evidence="1">Alginate lyase 2 domain-containing protein</fullName>
    </recommendedName>
</protein>
<name>A0AAN5AP98_9BACT</name>
<dbReference type="InterPro" id="IPR008979">
    <property type="entry name" value="Galactose-bd-like_sf"/>
</dbReference>
<dbReference type="GO" id="GO:0005975">
    <property type="term" value="P:carbohydrate metabolic process"/>
    <property type="evidence" value="ECO:0007669"/>
    <property type="project" value="UniProtKB-ARBA"/>
</dbReference>
<dbReference type="InterPro" id="IPR013320">
    <property type="entry name" value="ConA-like_dom_sf"/>
</dbReference>
<dbReference type="Proteomes" id="UP001310022">
    <property type="component" value="Unassembled WGS sequence"/>
</dbReference>
<sequence>MKNYKALLLIFLVGFFLAPTLKAQQKLMVVNPGFESGLNGWDLSGKVSKSDVAFEGGKSAKMESKGAEVAQFIRVAPRQDYELQIAAKGKGTLFVRIKGKEITRVVNEKDFSLISIPFSSGKAKNIIIGGRSDGQQFRVDAASVQQTSSETEVSVPQPVVINGGFESKFTGWELHGKVSKSDVAFSGNKAAKIDDKASFDQYIRITPGQTYTLQVAVKGKGEVFAKVKCQEFKQEFENKEYELITLDFESGKSKSVVIGGRYTKGQGRFDAFSLKVAGLELDENHQYPSAIIPDLNRWKVTLPVDAKGEDNSRVWDLDARKKTPLEVVGADIMDFEYRPYFYAKNGEVYFRGHCDGVTTKGSKYPRAELRQLVGGGNNYWSMEDHQYLETELRVIHVPDGKQEVCITQIHGPEDEPLRVQYRHGKGVFIIWNEDNKDTENTVPVKLGERVKISVSVAKGYITCHIENLDQQKDYKKVWKSMDATGYFKVGCYTQASKFQSQINKKFTDEPKGSYGEVAVKYIKLEETYPQ</sequence>
<comment type="caution">
    <text evidence="2">The sequence shown here is derived from an EMBL/GenBank/DDBJ whole genome shotgun (WGS) entry which is preliminary data.</text>
</comment>
<dbReference type="SUPFAM" id="SSF49899">
    <property type="entry name" value="Concanavalin A-like lectins/glucanases"/>
    <property type="match status" value="1"/>
</dbReference>